<keyword evidence="6 8" id="KW-0472">Membrane</keyword>
<feature type="transmembrane region" description="Helical" evidence="8">
    <location>
        <begin position="158"/>
        <end position="188"/>
    </location>
</feature>
<comment type="cofactor">
    <cofactor evidence="7">
        <name>Mg(2+)</name>
        <dbReference type="ChEBI" id="CHEBI:18420"/>
    </cofactor>
</comment>
<dbReference type="KEGG" id="mag:amb1068"/>
<dbReference type="GO" id="GO:0009103">
    <property type="term" value="P:lipopolysaccharide biosynthetic process"/>
    <property type="evidence" value="ECO:0007669"/>
    <property type="project" value="TreeGrafter"/>
</dbReference>
<keyword evidence="2" id="KW-1003">Cell membrane</keyword>
<feature type="binding site" evidence="7">
    <location>
        <position position="150"/>
    </location>
    <ligand>
        <name>Mg(2+)</name>
        <dbReference type="ChEBI" id="CHEBI:18420"/>
    </ligand>
</feature>
<name>Q2W8F3_PARM1</name>
<keyword evidence="4 8" id="KW-0812">Transmembrane</keyword>
<gene>
    <name evidence="9" type="ordered locus">amb1068</name>
</gene>
<keyword evidence="7" id="KW-0479">Metal-binding</keyword>
<dbReference type="PANTHER" id="PTHR22926:SF3">
    <property type="entry name" value="UNDECAPRENYL-PHOSPHATE ALPHA-N-ACETYLGLUCOSAMINYL 1-PHOSPHATE TRANSFERASE"/>
    <property type="match status" value="1"/>
</dbReference>
<reference evidence="9 10" key="1">
    <citation type="journal article" date="2005" name="DNA Res.">
        <title>Complete genome sequence of the facultative anaerobic magnetotactic bacterium Magnetospirillum sp. strain AMB-1.</title>
        <authorList>
            <person name="Matsunaga T."/>
            <person name="Okamura Y."/>
            <person name="Fukuda Y."/>
            <person name="Wahyudi A.T."/>
            <person name="Murase Y."/>
            <person name="Takeyama H."/>
        </authorList>
    </citation>
    <scope>NUCLEOTIDE SEQUENCE [LARGE SCALE GENOMIC DNA]</scope>
    <source>
        <strain evidence="10">ATCC 700264 / AMB-1</strain>
    </source>
</reference>
<dbReference type="InterPro" id="IPR000715">
    <property type="entry name" value="Glycosyl_transferase_4"/>
</dbReference>
<evidence type="ECO:0000256" key="2">
    <source>
        <dbReference type="ARBA" id="ARBA00022475"/>
    </source>
</evidence>
<keyword evidence="10" id="KW-1185">Reference proteome</keyword>
<keyword evidence="3" id="KW-0808">Transferase</keyword>
<organism evidence="9 10">
    <name type="scientific">Paramagnetospirillum magneticum (strain ATCC 700264 / AMB-1)</name>
    <name type="common">Magnetospirillum magneticum</name>
    <dbReference type="NCBI Taxonomy" id="342108"/>
    <lineage>
        <taxon>Bacteria</taxon>
        <taxon>Pseudomonadati</taxon>
        <taxon>Pseudomonadota</taxon>
        <taxon>Alphaproteobacteria</taxon>
        <taxon>Rhodospirillales</taxon>
        <taxon>Magnetospirillaceae</taxon>
        <taxon>Paramagnetospirillum</taxon>
    </lineage>
</organism>
<feature type="binding site" evidence="7">
    <location>
        <position position="199"/>
    </location>
    <ligand>
        <name>Mg(2+)</name>
        <dbReference type="ChEBI" id="CHEBI:18420"/>
    </ligand>
</feature>
<evidence type="ECO:0000256" key="6">
    <source>
        <dbReference type="ARBA" id="ARBA00023136"/>
    </source>
</evidence>
<evidence type="ECO:0000256" key="8">
    <source>
        <dbReference type="SAM" id="Phobius"/>
    </source>
</evidence>
<evidence type="ECO:0000256" key="5">
    <source>
        <dbReference type="ARBA" id="ARBA00022989"/>
    </source>
</evidence>
<evidence type="ECO:0000256" key="3">
    <source>
        <dbReference type="ARBA" id="ARBA00022679"/>
    </source>
</evidence>
<dbReference type="GO" id="GO:0071555">
    <property type="term" value="P:cell wall organization"/>
    <property type="evidence" value="ECO:0007669"/>
    <property type="project" value="TreeGrafter"/>
</dbReference>
<dbReference type="HOGENOM" id="CLU_1072852_0_0_5"/>
<dbReference type="GO" id="GO:0005886">
    <property type="term" value="C:plasma membrane"/>
    <property type="evidence" value="ECO:0007669"/>
    <property type="project" value="UniProtKB-SubCell"/>
</dbReference>
<dbReference type="EMBL" id="AP007255">
    <property type="protein sequence ID" value="BAE49872.1"/>
    <property type="molecule type" value="Genomic_DNA"/>
</dbReference>
<dbReference type="PANTHER" id="PTHR22926">
    <property type="entry name" value="PHOSPHO-N-ACETYLMURAMOYL-PENTAPEPTIDE-TRANSFERASE"/>
    <property type="match status" value="1"/>
</dbReference>
<dbReference type="AlphaFoldDB" id="Q2W8F3"/>
<keyword evidence="7" id="KW-0460">Magnesium</keyword>
<comment type="subcellular location">
    <subcellularLocation>
        <location evidence="1">Cell membrane</location>
        <topology evidence="1">Multi-pass membrane protein</topology>
    </subcellularLocation>
</comment>
<dbReference type="GO" id="GO:0046872">
    <property type="term" value="F:metal ion binding"/>
    <property type="evidence" value="ECO:0007669"/>
    <property type="project" value="UniProtKB-KW"/>
</dbReference>
<evidence type="ECO:0000256" key="7">
    <source>
        <dbReference type="PIRSR" id="PIRSR600715-1"/>
    </source>
</evidence>
<evidence type="ECO:0000256" key="4">
    <source>
        <dbReference type="ARBA" id="ARBA00022692"/>
    </source>
</evidence>
<protein>
    <submittedName>
        <fullName evidence="9">UDP-N-acetylmuramyl pentapeptide phosphotransferase/UDP-N-acetylglucosamine-1-phosphate transferase</fullName>
    </submittedName>
</protein>
<dbReference type="GO" id="GO:0016780">
    <property type="term" value="F:phosphotransferase activity, for other substituted phosphate groups"/>
    <property type="evidence" value="ECO:0007669"/>
    <property type="project" value="InterPro"/>
</dbReference>
<evidence type="ECO:0000313" key="9">
    <source>
        <dbReference type="EMBL" id="BAE49872.1"/>
    </source>
</evidence>
<feature type="transmembrane region" description="Helical" evidence="8">
    <location>
        <begin position="28"/>
        <end position="51"/>
    </location>
</feature>
<evidence type="ECO:0000256" key="1">
    <source>
        <dbReference type="ARBA" id="ARBA00004651"/>
    </source>
</evidence>
<accession>Q2W8F3</accession>
<dbReference type="GO" id="GO:0044038">
    <property type="term" value="P:cell wall macromolecule biosynthetic process"/>
    <property type="evidence" value="ECO:0007669"/>
    <property type="project" value="TreeGrafter"/>
</dbReference>
<dbReference type="Pfam" id="PF00953">
    <property type="entry name" value="Glycos_transf_4"/>
    <property type="match status" value="1"/>
</dbReference>
<proteinExistence type="predicted"/>
<feature type="transmembrane region" description="Helical" evidence="8">
    <location>
        <begin position="268"/>
        <end position="284"/>
    </location>
</feature>
<dbReference type="STRING" id="342108.amb1068"/>
<sequence>MTPSEIAGAAWPTTPPGYPRRPSPGCNLAAAGFLPILIAIPAAAAGTWLLAKLAHRLGAVARVAPDRWHQTGAVPRLAGPALLLATAPWQEPGDLAVLGLVCAIGSWDDIRPMSPAVKALCLLAAAGLAIGVTGLWWAGPALWLVANALNLLDHADGVAAATAAAAFLGLNGDPGLAAAGACAGFLLFNYPPARAFMGDSGSLTLGAMIVMLGAKPGGLGTIAAWCAIPLADAIRVTLCRIARGQKPWVGGTDHSGHILLRAGIPPRLLPLGYFLVAGAVGLLLRPE</sequence>
<dbReference type="OrthoDB" id="9783652at2"/>
<keyword evidence="5 8" id="KW-1133">Transmembrane helix</keyword>
<feature type="transmembrane region" description="Helical" evidence="8">
    <location>
        <begin position="119"/>
        <end position="138"/>
    </location>
</feature>
<dbReference type="Proteomes" id="UP000007058">
    <property type="component" value="Chromosome"/>
</dbReference>
<evidence type="ECO:0000313" key="10">
    <source>
        <dbReference type="Proteomes" id="UP000007058"/>
    </source>
</evidence>